<reference evidence="1" key="1">
    <citation type="journal article" date="2022" name="bioRxiv">
        <title>Sequencing and chromosome-scale assembly of the giantPleurodeles waltlgenome.</title>
        <authorList>
            <person name="Brown T."/>
            <person name="Elewa A."/>
            <person name="Iarovenko S."/>
            <person name="Subramanian E."/>
            <person name="Araus A.J."/>
            <person name="Petzold A."/>
            <person name="Susuki M."/>
            <person name="Suzuki K.-i.T."/>
            <person name="Hayashi T."/>
            <person name="Toyoda A."/>
            <person name="Oliveira C."/>
            <person name="Osipova E."/>
            <person name="Leigh N.D."/>
            <person name="Simon A."/>
            <person name="Yun M.H."/>
        </authorList>
    </citation>
    <scope>NUCLEOTIDE SEQUENCE</scope>
    <source>
        <strain evidence="1">20211129_DDA</strain>
        <tissue evidence="1">Liver</tissue>
    </source>
</reference>
<protein>
    <submittedName>
        <fullName evidence="1">Uncharacterized protein</fullName>
    </submittedName>
</protein>
<comment type="caution">
    <text evidence="1">The sequence shown here is derived from an EMBL/GenBank/DDBJ whole genome shotgun (WGS) entry which is preliminary data.</text>
</comment>
<organism evidence="1 2">
    <name type="scientific">Pleurodeles waltl</name>
    <name type="common">Iberian ribbed newt</name>
    <dbReference type="NCBI Taxonomy" id="8319"/>
    <lineage>
        <taxon>Eukaryota</taxon>
        <taxon>Metazoa</taxon>
        <taxon>Chordata</taxon>
        <taxon>Craniata</taxon>
        <taxon>Vertebrata</taxon>
        <taxon>Euteleostomi</taxon>
        <taxon>Amphibia</taxon>
        <taxon>Batrachia</taxon>
        <taxon>Caudata</taxon>
        <taxon>Salamandroidea</taxon>
        <taxon>Salamandridae</taxon>
        <taxon>Pleurodelinae</taxon>
        <taxon>Pleurodeles</taxon>
    </lineage>
</organism>
<dbReference type="EMBL" id="JANPWB010000003">
    <property type="protein sequence ID" value="KAJ1201028.1"/>
    <property type="molecule type" value="Genomic_DNA"/>
</dbReference>
<keyword evidence="2" id="KW-1185">Reference proteome</keyword>
<proteinExistence type="predicted"/>
<name>A0AAV7VI61_PLEWA</name>
<gene>
    <name evidence="1" type="ORF">NDU88_004844</name>
</gene>
<sequence length="77" mass="8120">MLRMSVNSCRGLGACRRGSLSVDLEVQVFSNAEGVFSVGRDPEGVLADDGEASSWFVGVVSPGDLVAVRDGYGEVRQ</sequence>
<evidence type="ECO:0000313" key="1">
    <source>
        <dbReference type="EMBL" id="KAJ1201028.1"/>
    </source>
</evidence>
<evidence type="ECO:0000313" key="2">
    <source>
        <dbReference type="Proteomes" id="UP001066276"/>
    </source>
</evidence>
<accession>A0AAV7VI61</accession>
<dbReference type="Proteomes" id="UP001066276">
    <property type="component" value="Chromosome 2_1"/>
</dbReference>
<dbReference type="AlphaFoldDB" id="A0AAV7VI61"/>